<dbReference type="AlphaFoldDB" id="A0A0B4CUP1"/>
<organism evidence="9 10">
    <name type="scientific">Brevundimonas nasdae</name>
    <dbReference type="NCBI Taxonomy" id="172043"/>
    <lineage>
        <taxon>Bacteria</taxon>
        <taxon>Pseudomonadati</taxon>
        <taxon>Pseudomonadota</taxon>
        <taxon>Alphaproteobacteria</taxon>
        <taxon>Caulobacterales</taxon>
        <taxon>Caulobacteraceae</taxon>
        <taxon>Brevundimonas</taxon>
    </lineage>
</organism>
<dbReference type="InterPro" id="IPR007182">
    <property type="entry name" value="MnhB"/>
</dbReference>
<protein>
    <submittedName>
        <fullName evidence="9">Monovalent cation/H+ antiporter subunit B</fullName>
    </submittedName>
</protein>
<evidence type="ECO:0000259" key="8">
    <source>
        <dbReference type="Pfam" id="PF04039"/>
    </source>
</evidence>
<sequence length="135" mass="14090">MRSVIFSAMARAFFWIMLAVSVLILLRGHDQPGGGFVGGLVAAMAIGVVALADGVAAARRRLVAQPVVLLGLGGLLTIVSGIPGFVAGGGFLAHQWLIFDNGFKLGTTMVFDLGVYLVVLGGMLSLVFRLYEDAP</sequence>
<evidence type="ECO:0000256" key="6">
    <source>
        <dbReference type="ARBA" id="ARBA00023136"/>
    </source>
</evidence>
<feature type="transmembrane region" description="Helical" evidence="7">
    <location>
        <begin position="35"/>
        <end position="55"/>
    </location>
</feature>
<keyword evidence="6 7" id="KW-0472">Membrane</keyword>
<feature type="domain" description="Na+/H+ antiporter MnhB subunit-related protein" evidence="8">
    <location>
        <begin position="5"/>
        <end position="124"/>
    </location>
</feature>
<dbReference type="Pfam" id="PF04039">
    <property type="entry name" value="MnhB"/>
    <property type="match status" value="1"/>
</dbReference>
<feature type="transmembrane region" description="Helical" evidence="7">
    <location>
        <begin position="67"/>
        <end position="93"/>
    </location>
</feature>
<dbReference type="InterPro" id="IPR050622">
    <property type="entry name" value="CPA3_antiporter_subunitB"/>
</dbReference>
<dbReference type="EMBL" id="JWSY01000014">
    <property type="protein sequence ID" value="KIC58076.1"/>
    <property type="molecule type" value="Genomic_DNA"/>
</dbReference>
<accession>A0A0B4CUP1</accession>
<dbReference type="PANTHER" id="PTHR33932">
    <property type="entry name" value="NA(+)/H(+) ANTIPORTER SUBUNIT B"/>
    <property type="match status" value="1"/>
</dbReference>
<evidence type="ECO:0000256" key="3">
    <source>
        <dbReference type="ARBA" id="ARBA00022475"/>
    </source>
</evidence>
<reference evidence="9 10" key="1">
    <citation type="submission" date="2014-12" db="EMBL/GenBank/DDBJ databases">
        <title>Genome sequencing of Brevundimonas nasdae TPW30.</title>
        <authorList>
            <person name="Tan P.W."/>
            <person name="Chan K.-G."/>
        </authorList>
    </citation>
    <scope>NUCLEOTIDE SEQUENCE [LARGE SCALE GENOMIC DNA]</scope>
    <source>
        <strain evidence="9 10">TPW30</strain>
    </source>
</reference>
<dbReference type="GO" id="GO:0005886">
    <property type="term" value="C:plasma membrane"/>
    <property type="evidence" value="ECO:0007669"/>
    <property type="project" value="UniProtKB-SubCell"/>
</dbReference>
<keyword evidence="4 7" id="KW-0812">Transmembrane</keyword>
<evidence type="ECO:0000256" key="2">
    <source>
        <dbReference type="ARBA" id="ARBA00009425"/>
    </source>
</evidence>
<dbReference type="Proteomes" id="UP000031166">
    <property type="component" value="Unassembled WGS sequence"/>
</dbReference>
<dbReference type="RefSeq" id="WP_039246136.1">
    <property type="nucleotide sequence ID" value="NZ_JWSY01000014.1"/>
</dbReference>
<comment type="similarity">
    <text evidence="2">Belongs to the CPA3 antiporters (TC 2.A.63) subunit B family.</text>
</comment>
<evidence type="ECO:0000256" key="7">
    <source>
        <dbReference type="SAM" id="Phobius"/>
    </source>
</evidence>
<name>A0A0B4CUP1_9CAUL</name>
<comment type="caution">
    <text evidence="9">The sequence shown here is derived from an EMBL/GenBank/DDBJ whole genome shotgun (WGS) entry which is preliminary data.</text>
</comment>
<gene>
    <name evidence="9" type="ORF">RM53_09195</name>
</gene>
<evidence type="ECO:0000256" key="4">
    <source>
        <dbReference type="ARBA" id="ARBA00022692"/>
    </source>
</evidence>
<keyword evidence="5 7" id="KW-1133">Transmembrane helix</keyword>
<dbReference type="PANTHER" id="PTHR33932:SF4">
    <property type="entry name" value="NA(+)_H(+) ANTIPORTER SUBUNIT B"/>
    <property type="match status" value="1"/>
</dbReference>
<feature type="transmembrane region" description="Helical" evidence="7">
    <location>
        <begin position="12"/>
        <end position="29"/>
    </location>
</feature>
<evidence type="ECO:0000313" key="10">
    <source>
        <dbReference type="Proteomes" id="UP000031166"/>
    </source>
</evidence>
<evidence type="ECO:0000256" key="5">
    <source>
        <dbReference type="ARBA" id="ARBA00022989"/>
    </source>
</evidence>
<comment type="subcellular location">
    <subcellularLocation>
        <location evidence="1">Cell membrane</location>
        <topology evidence="1">Multi-pass membrane protein</topology>
    </subcellularLocation>
</comment>
<dbReference type="STRING" id="172043.RM53_09195"/>
<proteinExistence type="inferred from homology"/>
<feature type="transmembrane region" description="Helical" evidence="7">
    <location>
        <begin position="113"/>
        <end position="131"/>
    </location>
</feature>
<evidence type="ECO:0000256" key="1">
    <source>
        <dbReference type="ARBA" id="ARBA00004651"/>
    </source>
</evidence>
<evidence type="ECO:0000313" key="9">
    <source>
        <dbReference type="EMBL" id="KIC58076.1"/>
    </source>
</evidence>
<keyword evidence="3" id="KW-1003">Cell membrane</keyword>